<evidence type="ECO:0008006" key="4">
    <source>
        <dbReference type="Google" id="ProtNLM"/>
    </source>
</evidence>
<evidence type="ECO:0000256" key="1">
    <source>
        <dbReference type="SAM" id="SignalP"/>
    </source>
</evidence>
<comment type="caution">
    <text evidence="2">The sequence shown here is derived from an EMBL/GenBank/DDBJ whole genome shotgun (WGS) entry which is preliminary data.</text>
</comment>
<dbReference type="PROSITE" id="PS51257">
    <property type="entry name" value="PROKAR_LIPOPROTEIN"/>
    <property type="match status" value="1"/>
</dbReference>
<dbReference type="SUPFAM" id="SSF53474">
    <property type="entry name" value="alpha/beta-Hydrolases"/>
    <property type="match status" value="1"/>
</dbReference>
<feature type="signal peptide" evidence="1">
    <location>
        <begin position="1"/>
        <end position="21"/>
    </location>
</feature>
<dbReference type="PANTHER" id="PTHR48098">
    <property type="entry name" value="ENTEROCHELIN ESTERASE-RELATED"/>
    <property type="match status" value="1"/>
</dbReference>
<dbReference type="AlphaFoldDB" id="A0A2S7KNL2"/>
<evidence type="ECO:0000313" key="3">
    <source>
        <dbReference type="Proteomes" id="UP000239800"/>
    </source>
</evidence>
<dbReference type="InterPro" id="IPR050583">
    <property type="entry name" value="Mycobacterial_A85_antigen"/>
</dbReference>
<dbReference type="OrthoDB" id="9768282at2"/>
<keyword evidence="1" id="KW-0732">Signal</keyword>
<sequence>MLFRAFSFVLVLLLISCQQPGTDISFKVTLDKAVAEGPIDGRLLLMFSNDDSAEPRFQINPGPNGQIIFGKNVEDWKPGTSVDFTAEDLGFPFEQLQDIPKGTYQAQALLHVYETFDLSTGHSVKLPMDNGEGQQWNRSPGNIYNLPVEVNIGEGTEVSLKIDQVIPPIEEPEDTQWVKHIKMRSEMLSEFYGRDMYLGAHVLLPKGFDEHPEANYPLMIFHGHFPSDFGNWRTTPPDENLEPEYSARFGVEGYNIIQQEEAYDFYRRWNAEDFPRFLIIKIQHPTPYYDDSYAVNSASQGPYGDAITYELIPHIEEQFRGIGQGWARFLYGGSTGGWEALAVQVKYPTEYNGCFAACPDPIDFRAYCLTNIYEDENAYYYPTTYKKLEVPGHRDYLGNVNTSVKDYNHLELVLGDRSRSGQQWDIWEATYSPQGEDGYPVRLWDKYTGEIDHEVADYWKENYDLRHILERDWEKLGPELQGKIHIYCGDMDNYYLNNAVYLMEDFLESTTNPYYDGEVTYGDRAEHCWNGDPDQPNHISRLRYNSMYVSKIMARIAESAPAGADLSSWLYK</sequence>
<keyword evidence="3" id="KW-1185">Reference proteome</keyword>
<name>A0A2S7KNL2_9FLAO</name>
<proteinExistence type="predicted"/>
<dbReference type="InterPro" id="IPR029058">
    <property type="entry name" value="AB_hydrolase_fold"/>
</dbReference>
<protein>
    <recommendedName>
        <fullName evidence="4">Esterase</fullName>
    </recommendedName>
</protein>
<organism evidence="2 3">
    <name type="scientific">Aureitalea marina</name>
    <dbReference type="NCBI Taxonomy" id="930804"/>
    <lineage>
        <taxon>Bacteria</taxon>
        <taxon>Pseudomonadati</taxon>
        <taxon>Bacteroidota</taxon>
        <taxon>Flavobacteriia</taxon>
        <taxon>Flavobacteriales</taxon>
        <taxon>Flavobacteriaceae</taxon>
        <taxon>Aureitalea</taxon>
    </lineage>
</organism>
<reference evidence="2 3" key="1">
    <citation type="submission" date="2016-11" db="EMBL/GenBank/DDBJ databases">
        <title>Trade-off between light-utilization and light-protection in marine flavobacteria.</title>
        <authorList>
            <person name="Kumagai Y."/>
        </authorList>
    </citation>
    <scope>NUCLEOTIDE SEQUENCE [LARGE SCALE GENOMIC DNA]</scope>
    <source>
        <strain evidence="2 3">NBRC 107741</strain>
    </source>
</reference>
<evidence type="ECO:0000313" key="2">
    <source>
        <dbReference type="EMBL" id="PQB04205.1"/>
    </source>
</evidence>
<dbReference type="PANTHER" id="PTHR48098:SF3">
    <property type="entry name" value="IRON(III) ENTEROBACTIN ESTERASE"/>
    <property type="match status" value="1"/>
</dbReference>
<feature type="chain" id="PRO_5015418336" description="Esterase" evidence="1">
    <location>
        <begin position="22"/>
        <end position="572"/>
    </location>
</feature>
<dbReference type="Proteomes" id="UP000239800">
    <property type="component" value="Unassembled WGS sequence"/>
</dbReference>
<gene>
    <name evidence="2" type="ORF">BST85_04270</name>
</gene>
<dbReference type="EMBL" id="MQUB01000001">
    <property type="protein sequence ID" value="PQB04205.1"/>
    <property type="molecule type" value="Genomic_DNA"/>
</dbReference>
<dbReference type="Gene3D" id="3.40.50.1820">
    <property type="entry name" value="alpha/beta hydrolase"/>
    <property type="match status" value="1"/>
</dbReference>
<accession>A0A2S7KNL2</accession>